<accession>A0A853C836</accession>
<comment type="caution">
    <text evidence="1">The sequence shown here is derived from an EMBL/GenBank/DDBJ whole genome shotgun (WGS) entry which is preliminary data.</text>
</comment>
<gene>
    <name evidence="1" type="ORF">HNR19_003326</name>
</gene>
<reference evidence="1 2" key="1">
    <citation type="submission" date="2020-07" db="EMBL/GenBank/DDBJ databases">
        <title>Sequencing the genomes of 1000 actinobacteria strains.</title>
        <authorList>
            <person name="Klenk H.-P."/>
        </authorList>
    </citation>
    <scope>NUCLEOTIDE SEQUENCE [LARGE SCALE GENOMIC DNA]</scope>
    <source>
        <strain evidence="1 2">DSM 103833</strain>
    </source>
</reference>
<dbReference type="EMBL" id="JACCFP010000001">
    <property type="protein sequence ID" value="NYJ02628.1"/>
    <property type="molecule type" value="Genomic_DNA"/>
</dbReference>
<dbReference type="RefSeq" id="WP_179668970.1">
    <property type="nucleotide sequence ID" value="NZ_JACCFP010000001.1"/>
</dbReference>
<protein>
    <recommendedName>
        <fullName evidence="3">SnoaL-like domain-containing protein</fullName>
    </recommendedName>
</protein>
<evidence type="ECO:0000313" key="2">
    <source>
        <dbReference type="Proteomes" id="UP000530424"/>
    </source>
</evidence>
<keyword evidence="2" id="KW-1185">Reference proteome</keyword>
<dbReference type="SUPFAM" id="SSF54427">
    <property type="entry name" value="NTF2-like"/>
    <property type="match status" value="1"/>
</dbReference>
<evidence type="ECO:0008006" key="3">
    <source>
        <dbReference type="Google" id="ProtNLM"/>
    </source>
</evidence>
<proteinExistence type="predicted"/>
<evidence type="ECO:0000313" key="1">
    <source>
        <dbReference type="EMBL" id="NYJ02628.1"/>
    </source>
</evidence>
<name>A0A853C836_9ACTN</name>
<dbReference type="InterPro" id="IPR032710">
    <property type="entry name" value="NTF2-like_dom_sf"/>
</dbReference>
<dbReference type="Proteomes" id="UP000530424">
    <property type="component" value="Unassembled WGS sequence"/>
</dbReference>
<sequence length="128" mass="14272">MSQPTAVDRFLAAVRDATIDSCDAWAPDATLDATVPEWRFHKRGADEIRATYRGWFADPGRLEQLRRHPIEGGEVVEYLLTWTEAGVPHAGHHVHLLDVVDDRIVRDVVMCGGRWPASLLAEMEAADA</sequence>
<dbReference type="Gene3D" id="3.10.450.50">
    <property type="match status" value="1"/>
</dbReference>
<organism evidence="1 2">
    <name type="scientific">Nocardioides thalensis</name>
    <dbReference type="NCBI Taxonomy" id="1914755"/>
    <lineage>
        <taxon>Bacteria</taxon>
        <taxon>Bacillati</taxon>
        <taxon>Actinomycetota</taxon>
        <taxon>Actinomycetes</taxon>
        <taxon>Propionibacteriales</taxon>
        <taxon>Nocardioidaceae</taxon>
        <taxon>Nocardioides</taxon>
    </lineage>
</organism>
<dbReference type="AlphaFoldDB" id="A0A853C836"/>